<proteinExistence type="predicted"/>
<gene>
    <name evidence="1" type="ORF">S01H1_78101</name>
</gene>
<feature type="non-terminal residue" evidence="1">
    <location>
        <position position="230"/>
    </location>
</feature>
<name>X0Y855_9ZZZZ</name>
<comment type="caution">
    <text evidence="1">The sequence shown here is derived from an EMBL/GenBank/DDBJ whole genome shotgun (WGS) entry which is preliminary data.</text>
</comment>
<dbReference type="Gene3D" id="3.40.720.10">
    <property type="entry name" value="Alkaline Phosphatase, subunit A"/>
    <property type="match status" value="1"/>
</dbReference>
<dbReference type="SUPFAM" id="SSF53649">
    <property type="entry name" value="Alkaline phosphatase-like"/>
    <property type="match status" value="1"/>
</dbReference>
<sequence length="230" mass="25147">TLLTLAPAGDEIVLDFAKTLMDAEKIGADEVTDYLSISFSSTDYVGHLFGPSSLESEANLRRLDRTLADLLAHVDKTVGLERTLIVLSADHGASEVPGYLNSQGIGGSYFNFKKIDKSAAIVALKKEFGVSRELVDKFFQPYVYLNRKTIAKRKLDMAKVSRRVAEELSKLPGIAYAVSSHDLRAGAVARTPVTEAVLANFHEDRSGDIYIVFEPHWFVADFDGMSVAGS</sequence>
<dbReference type="Pfam" id="PF01663">
    <property type="entry name" value="Phosphodiest"/>
    <property type="match status" value="1"/>
</dbReference>
<feature type="non-terminal residue" evidence="1">
    <location>
        <position position="1"/>
    </location>
</feature>
<evidence type="ECO:0000313" key="1">
    <source>
        <dbReference type="EMBL" id="GAG43457.1"/>
    </source>
</evidence>
<dbReference type="Gene3D" id="3.30.1360.150">
    <property type="match status" value="1"/>
</dbReference>
<organism evidence="1">
    <name type="scientific">marine sediment metagenome</name>
    <dbReference type="NCBI Taxonomy" id="412755"/>
    <lineage>
        <taxon>unclassified sequences</taxon>
        <taxon>metagenomes</taxon>
        <taxon>ecological metagenomes</taxon>
    </lineage>
</organism>
<evidence type="ECO:0008006" key="2">
    <source>
        <dbReference type="Google" id="ProtNLM"/>
    </source>
</evidence>
<reference evidence="1" key="1">
    <citation type="journal article" date="2014" name="Front. Microbiol.">
        <title>High frequency of phylogenetically diverse reductive dehalogenase-homologous genes in deep subseafloor sedimentary metagenomes.</title>
        <authorList>
            <person name="Kawai M."/>
            <person name="Futagami T."/>
            <person name="Toyoda A."/>
            <person name="Takaki Y."/>
            <person name="Nishi S."/>
            <person name="Hori S."/>
            <person name="Arai W."/>
            <person name="Tsubouchi T."/>
            <person name="Morono Y."/>
            <person name="Uchiyama I."/>
            <person name="Ito T."/>
            <person name="Fujiyama A."/>
            <person name="Inagaki F."/>
            <person name="Takami H."/>
        </authorList>
    </citation>
    <scope>NUCLEOTIDE SEQUENCE</scope>
    <source>
        <strain evidence="1">Expedition CK06-06</strain>
    </source>
</reference>
<protein>
    <recommendedName>
        <fullName evidence="2">Alkaline phosphatase</fullName>
    </recommendedName>
</protein>
<dbReference type="InterPro" id="IPR002591">
    <property type="entry name" value="Phosphodiest/P_Trfase"/>
</dbReference>
<dbReference type="InterPro" id="IPR017850">
    <property type="entry name" value="Alkaline_phosphatase_core_sf"/>
</dbReference>
<dbReference type="EMBL" id="BARS01052544">
    <property type="protein sequence ID" value="GAG43457.1"/>
    <property type="molecule type" value="Genomic_DNA"/>
</dbReference>
<accession>X0Y855</accession>
<dbReference type="AlphaFoldDB" id="X0Y855"/>